<organism evidence="1 2">
    <name type="scientific">Mycolicibacterium fluoranthenivorans</name>
    <dbReference type="NCBI Taxonomy" id="258505"/>
    <lineage>
        <taxon>Bacteria</taxon>
        <taxon>Bacillati</taxon>
        <taxon>Actinomycetota</taxon>
        <taxon>Actinomycetes</taxon>
        <taxon>Mycobacteriales</taxon>
        <taxon>Mycobacteriaceae</taxon>
        <taxon>Mycolicibacterium</taxon>
    </lineage>
</organism>
<evidence type="ECO:0000313" key="1">
    <source>
        <dbReference type="EMBL" id="SCX34550.1"/>
    </source>
</evidence>
<accession>A0A1G4X2R3</accession>
<dbReference type="EMBL" id="FMUB01000025">
    <property type="protein sequence ID" value="SCX34550.1"/>
    <property type="molecule type" value="Genomic_DNA"/>
</dbReference>
<dbReference type="RefSeq" id="WP_139170335.1">
    <property type="nucleotide sequence ID" value="NZ_FMUB01000025.1"/>
</dbReference>
<protein>
    <submittedName>
        <fullName evidence="1">Uncharacterized protein</fullName>
    </submittedName>
</protein>
<dbReference type="STRING" id="1502745.SAMN02799620_06377"/>
<sequence length="87" mass="9840">MTDEELAIIARAAIILSKHGRMDIVEELATIAQNEMAARELCQCTSLIEVDGRLQCLQHGDVTDWHRSIDTRAHASKPWGDDRVTRR</sequence>
<evidence type="ECO:0000313" key="2">
    <source>
        <dbReference type="Proteomes" id="UP000199707"/>
    </source>
</evidence>
<proteinExistence type="predicted"/>
<dbReference type="AlphaFoldDB" id="A0A1G4X2R3"/>
<gene>
    <name evidence="1" type="ORF">SAMN02799620_06377</name>
</gene>
<name>A0A1G4X2R3_9MYCO</name>
<reference evidence="2" key="1">
    <citation type="submission" date="2016-10" db="EMBL/GenBank/DDBJ databases">
        <authorList>
            <person name="Varghese N."/>
            <person name="Submissions S."/>
        </authorList>
    </citation>
    <scope>NUCLEOTIDE SEQUENCE [LARGE SCALE GENOMIC DNA]</scope>
    <source>
        <strain evidence="2">UNC267MFSha1.1M11</strain>
    </source>
</reference>
<dbReference type="Proteomes" id="UP000199707">
    <property type="component" value="Unassembled WGS sequence"/>
</dbReference>